<dbReference type="OrthoDB" id="712917at2"/>
<protein>
    <submittedName>
        <fullName evidence="1">Uncharacterized protein</fullName>
    </submittedName>
</protein>
<gene>
    <name evidence="1" type="ORF">SAMN05421664_3046</name>
</gene>
<evidence type="ECO:0000313" key="2">
    <source>
        <dbReference type="Proteomes" id="UP000199627"/>
    </source>
</evidence>
<reference evidence="2" key="1">
    <citation type="submission" date="2016-10" db="EMBL/GenBank/DDBJ databases">
        <authorList>
            <person name="Varghese N."/>
            <person name="Submissions S."/>
        </authorList>
    </citation>
    <scope>NUCLEOTIDE SEQUENCE [LARGE SCALE GENOMIC DNA]</scope>
    <source>
        <strain evidence="2">DSM 17072</strain>
    </source>
</reference>
<dbReference type="Proteomes" id="UP000199627">
    <property type="component" value="Unassembled WGS sequence"/>
</dbReference>
<name>A0A1H1FG84_9FLAO</name>
<dbReference type="AlphaFoldDB" id="A0A1H1FG84"/>
<keyword evidence="2" id="KW-1185">Reference proteome</keyword>
<dbReference type="RefSeq" id="WP_089756557.1">
    <property type="nucleotide sequence ID" value="NZ_FNKL01000004.1"/>
</dbReference>
<accession>A0A1H1FG84</accession>
<evidence type="ECO:0000313" key="1">
    <source>
        <dbReference type="EMBL" id="SDQ99870.1"/>
    </source>
</evidence>
<organism evidence="1 2">
    <name type="scientific">Chryseobacterium soldanellicola</name>
    <dbReference type="NCBI Taxonomy" id="311333"/>
    <lineage>
        <taxon>Bacteria</taxon>
        <taxon>Pseudomonadati</taxon>
        <taxon>Bacteroidota</taxon>
        <taxon>Flavobacteriia</taxon>
        <taxon>Flavobacteriales</taxon>
        <taxon>Weeksellaceae</taxon>
        <taxon>Chryseobacterium group</taxon>
        <taxon>Chryseobacterium</taxon>
    </lineage>
</organism>
<dbReference type="EMBL" id="FNKL01000004">
    <property type="protein sequence ID" value="SDQ99870.1"/>
    <property type="molecule type" value="Genomic_DNA"/>
</dbReference>
<proteinExistence type="predicted"/>
<sequence length="143" mass="16870">MKISNIPTDYLLIKAFNESELCDFAIINTTIEWKEIQKERLNSVKAFENDDSFKWLNYNDEAVDFYRYSNDSYPEIQKWLCGDSVLFIETNEEELKNLKGIDFKLSSYQIQVFSNGNAVYSCFEKNLGDEFWTSEFSLKELTN</sequence>